<dbReference type="AlphaFoldDB" id="A0A0R0ATF3"/>
<keyword evidence="2" id="KW-1133">Transmembrane helix</keyword>
<gene>
    <name evidence="3" type="ORF">ARC23_16405</name>
</gene>
<name>A0A0R0ATF3_9GAMM</name>
<evidence type="ECO:0008006" key="5">
    <source>
        <dbReference type="Google" id="ProtNLM"/>
    </source>
</evidence>
<evidence type="ECO:0000313" key="4">
    <source>
        <dbReference type="Proteomes" id="UP000051757"/>
    </source>
</evidence>
<evidence type="ECO:0000256" key="1">
    <source>
        <dbReference type="SAM" id="MobiDB-lite"/>
    </source>
</evidence>
<feature type="transmembrane region" description="Helical" evidence="2">
    <location>
        <begin position="24"/>
        <end position="40"/>
    </location>
</feature>
<protein>
    <recommendedName>
        <fullName evidence="5">Transmembrane protein</fullName>
    </recommendedName>
</protein>
<evidence type="ECO:0000256" key="2">
    <source>
        <dbReference type="SAM" id="Phobius"/>
    </source>
</evidence>
<keyword evidence="4" id="KW-1185">Reference proteome</keyword>
<accession>A0A0R0ATF3</accession>
<feature type="region of interest" description="Disordered" evidence="1">
    <location>
        <begin position="70"/>
        <end position="91"/>
    </location>
</feature>
<evidence type="ECO:0000313" key="3">
    <source>
        <dbReference type="EMBL" id="KRG48422.1"/>
    </source>
</evidence>
<organism evidence="3 4">
    <name type="scientific">Stenotrophomonas beteli</name>
    <dbReference type="NCBI Taxonomy" id="3384461"/>
    <lineage>
        <taxon>Bacteria</taxon>
        <taxon>Pseudomonadati</taxon>
        <taxon>Pseudomonadota</taxon>
        <taxon>Gammaproteobacteria</taxon>
        <taxon>Lysobacterales</taxon>
        <taxon>Lysobacteraceae</taxon>
        <taxon>Stenotrophomonas</taxon>
        <taxon>Stenotrophomonas maltophilia group</taxon>
    </lineage>
</organism>
<dbReference type="EMBL" id="LLXV01000057">
    <property type="protein sequence ID" value="KRG48422.1"/>
    <property type="molecule type" value="Genomic_DNA"/>
</dbReference>
<reference evidence="3 4" key="1">
    <citation type="journal article" date="2016" name="Front. Microbiol.">
        <title>Genome Sequence of Type Strains of Genus Stenotrophomonas.</title>
        <authorList>
            <person name="Patil P.P."/>
            <person name="Midha S."/>
            <person name="Kumar S."/>
            <person name="Patil P.B."/>
        </authorList>
    </citation>
    <scope>NUCLEOTIDE SEQUENCE [LARGE SCALE GENOMIC DNA]</scope>
    <source>
        <strain evidence="3 4">LMG 978</strain>
    </source>
</reference>
<comment type="caution">
    <text evidence="3">The sequence shown here is derived from an EMBL/GenBank/DDBJ whole genome shotgun (WGS) entry which is preliminary data.</text>
</comment>
<keyword evidence="2" id="KW-0812">Transmembrane</keyword>
<dbReference type="Proteomes" id="UP000051757">
    <property type="component" value="Unassembled WGS sequence"/>
</dbReference>
<sequence length="91" mass="10108">MYWLYLLLALGCFAFALKTPSVGLMTACLLAALAFLLAWVRGRYVARFGDLQRDPATLIDADELRRLREQAEARRTGGSTGHDHDPSPLSK</sequence>
<keyword evidence="2" id="KW-0472">Membrane</keyword>
<proteinExistence type="predicted"/>